<evidence type="ECO:0000313" key="9">
    <source>
        <dbReference type="EMBL" id="MCG2462078.1"/>
    </source>
</evidence>
<dbReference type="EMBL" id="JAIRBC010000024">
    <property type="protein sequence ID" value="MCG2462078.1"/>
    <property type="molecule type" value="Genomic_DNA"/>
</dbReference>
<dbReference type="NCBIfam" id="TIGR04057">
    <property type="entry name" value="SusC_RagA_signa"/>
    <property type="match status" value="1"/>
</dbReference>
<dbReference type="InterPro" id="IPR008969">
    <property type="entry name" value="CarboxyPept-like_regulatory"/>
</dbReference>
<dbReference type="Pfam" id="PF07715">
    <property type="entry name" value="Plug"/>
    <property type="match status" value="1"/>
</dbReference>
<dbReference type="GO" id="GO:0009279">
    <property type="term" value="C:cell outer membrane"/>
    <property type="evidence" value="ECO:0007669"/>
    <property type="project" value="UniProtKB-SubCell"/>
</dbReference>
<keyword evidence="9" id="KW-0675">Receptor</keyword>
<dbReference type="SUPFAM" id="SSF56935">
    <property type="entry name" value="Porins"/>
    <property type="match status" value="1"/>
</dbReference>
<evidence type="ECO:0000256" key="1">
    <source>
        <dbReference type="ARBA" id="ARBA00004571"/>
    </source>
</evidence>
<protein>
    <submittedName>
        <fullName evidence="9">TonB-dependent receptor</fullName>
    </submittedName>
</protein>
<keyword evidence="6 7" id="KW-0998">Cell outer membrane</keyword>
<keyword evidence="2 7" id="KW-0813">Transport</keyword>
<sequence>MKILKKSHCNMPLIASALKQLAGIICLSLLCSTTLNAQFEVRGSVKASEGVPLPGVNIIEKGTSNGIISDFDGNFEIVVSDEDAVLVFSYIGFTTKEFKLNGQSDISVDLEEGSTGLDEVILIGYGSQKKSDITGSVASIDSKDFEITPLNNFSSMLQGAVAGVEVIKGSYQPGKSGIVRIRGGNSMIGSNDPLYVVDGFPSESILPNANDIESVQVLKDASATAIYGSRGANGVIIITTKRGKGEPSIKLDTYYGFQSVRNKIGLLSGDEYVQFANEKAENIGIAPYFPDPASVTVNTDWQDVIFASSAPIANYNLSITGGNADNKFAISGNYFQQDGAVRNSDYNSTNLRFNFDNKIKDWLNVSTSINLEHNKTNRIDLSGTVGLLYQTLQAPPVAPVYDDSGDYYNFALLPTADPTWRNPMVLSDRTLDEDVGNKVAANTNFSFNLLDGLVYSMRAGIVYDNLKNNYYLKQIAGRTNQARISERDSYSYLFDNILSYKNTFNDRHTLEFTTGFTWQENIASGFSAGSGNFSDDKLLTNDLSAGGIISTPTSNKEKSAIISWLGRINYFLDNKYLFTFSAREDGSSKLGENNKWGFFPSAAVAWRISEESWFDQMDNLDNLKLRISYGQTGNQNIGNYRSLSRLNSTFALQGGDEHRVIGYIPVVLQNPDLKWEVTNQFDVGLDFTIYGGALDIVFDYYVKKTTDLLATVPLSMSSGYGAILKNFGDMENKGVELTVNSKLINKPHAQLNIGFNISHNSNKVLKVATENGQFFGPTIGSPIDNFVNIIKEGEPMSSFYGYRTNGLWESDQTVGSIQPTALAGDQKYVDTNGDGTISSDDRAIIGSPFPDFTYGLTTNFNYKNFGLNLVLQGVSGGKILMVQKFTIADSFARNGNQLNEVKNHWSSQNPDPNADYPRLSNVNPLLSDRFFEDATYLRLKNIGVSYNIPTSNIRGVEQIKLYLSGENLFTITDYTGYDPEVVSNSSSNLLQSVDLGNYPSTKTISLGIITQF</sequence>
<comment type="caution">
    <text evidence="9">The sequence shown here is derived from an EMBL/GenBank/DDBJ whole genome shotgun (WGS) entry which is preliminary data.</text>
</comment>
<gene>
    <name evidence="9" type="ORF">K8352_15065</name>
</gene>
<dbReference type="NCBIfam" id="TIGR04056">
    <property type="entry name" value="OMP_RagA_SusC"/>
    <property type="match status" value="1"/>
</dbReference>
<accession>A0AAE3EXJ0</accession>
<comment type="subcellular location">
    <subcellularLocation>
        <location evidence="1 7">Cell outer membrane</location>
        <topology evidence="1 7">Multi-pass membrane protein</topology>
    </subcellularLocation>
</comment>
<evidence type="ECO:0000256" key="6">
    <source>
        <dbReference type="ARBA" id="ARBA00023237"/>
    </source>
</evidence>
<dbReference type="Pfam" id="PF13715">
    <property type="entry name" value="CarbopepD_reg_2"/>
    <property type="match status" value="1"/>
</dbReference>
<keyword evidence="10" id="KW-1185">Reference proteome</keyword>
<keyword evidence="5 7" id="KW-0472">Membrane</keyword>
<dbReference type="InterPro" id="IPR039426">
    <property type="entry name" value="TonB-dep_rcpt-like"/>
</dbReference>
<dbReference type="PROSITE" id="PS52016">
    <property type="entry name" value="TONB_DEPENDENT_REC_3"/>
    <property type="match status" value="1"/>
</dbReference>
<dbReference type="RefSeq" id="WP_317903219.1">
    <property type="nucleotide sequence ID" value="NZ_JAIRBC010000024.1"/>
</dbReference>
<dbReference type="Gene3D" id="2.40.170.20">
    <property type="entry name" value="TonB-dependent receptor, beta-barrel domain"/>
    <property type="match status" value="1"/>
</dbReference>
<dbReference type="InterPro" id="IPR023997">
    <property type="entry name" value="TonB-dep_OMP_SusC/RagA_CS"/>
</dbReference>
<keyword evidence="4 7" id="KW-0812">Transmembrane</keyword>
<dbReference type="Gene3D" id="2.170.130.10">
    <property type="entry name" value="TonB-dependent receptor, plug domain"/>
    <property type="match status" value="1"/>
</dbReference>
<keyword evidence="3 7" id="KW-1134">Transmembrane beta strand</keyword>
<evidence type="ECO:0000259" key="8">
    <source>
        <dbReference type="Pfam" id="PF07715"/>
    </source>
</evidence>
<dbReference type="InterPro" id="IPR037066">
    <property type="entry name" value="Plug_dom_sf"/>
</dbReference>
<comment type="similarity">
    <text evidence="7">Belongs to the TonB-dependent receptor family.</text>
</comment>
<proteinExistence type="inferred from homology"/>
<organism evidence="9 10">
    <name type="scientific">Cerina litoralis</name>
    <dbReference type="NCBI Taxonomy" id="2874477"/>
    <lineage>
        <taxon>Bacteria</taxon>
        <taxon>Pseudomonadati</taxon>
        <taxon>Bacteroidota</taxon>
        <taxon>Flavobacteriia</taxon>
        <taxon>Flavobacteriales</taxon>
        <taxon>Flavobacteriaceae</taxon>
        <taxon>Cerina</taxon>
    </lineage>
</organism>
<dbReference type="InterPro" id="IPR036942">
    <property type="entry name" value="Beta-barrel_TonB_sf"/>
</dbReference>
<evidence type="ECO:0000256" key="7">
    <source>
        <dbReference type="PROSITE-ProRule" id="PRU01360"/>
    </source>
</evidence>
<dbReference type="InterPro" id="IPR012910">
    <property type="entry name" value="Plug_dom"/>
</dbReference>
<name>A0AAE3EXJ0_9FLAO</name>
<reference evidence="9" key="1">
    <citation type="submission" date="2023-02" db="EMBL/GenBank/DDBJ databases">
        <title>Genome of Flavobacteriaceae gen. nov. sp. strain F89.</title>
        <authorList>
            <person name="Wang Y."/>
        </authorList>
    </citation>
    <scope>NUCLEOTIDE SEQUENCE</scope>
    <source>
        <strain evidence="9">F89</strain>
    </source>
</reference>
<dbReference type="SUPFAM" id="SSF49464">
    <property type="entry name" value="Carboxypeptidase regulatory domain-like"/>
    <property type="match status" value="1"/>
</dbReference>
<evidence type="ECO:0000256" key="3">
    <source>
        <dbReference type="ARBA" id="ARBA00022452"/>
    </source>
</evidence>
<dbReference type="Proteomes" id="UP001200642">
    <property type="component" value="Unassembled WGS sequence"/>
</dbReference>
<evidence type="ECO:0000256" key="5">
    <source>
        <dbReference type="ARBA" id="ARBA00023136"/>
    </source>
</evidence>
<evidence type="ECO:0000313" key="10">
    <source>
        <dbReference type="Proteomes" id="UP001200642"/>
    </source>
</evidence>
<feature type="domain" description="TonB-dependent receptor plug" evidence="8">
    <location>
        <begin position="130"/>
        <end position="235"/>
    </location>
</feature>
<evidence type="ECO:0000256" key="4">
    <source>
        <dbReference type="ARBA" id="ARBA00022692"/>
    </source>
</evidence>
<dbReference type="InterPro" id="IPR023996">
    <property type="entry name" value="TonB-dep_OMP_SusC/RagA"/>
</dbReference>
<dbReference type="AlphaFoldDB" id="A0AAE3EXJ0"/>
<evidence type="ECO:0000256" key="2">
    <source>
        <dbReference type="ARBA" id="ARBA00022448"/>
    </source>
</evidence>